<accession>A0A7S2NZ29</accession>
<dbReference type="AlphaFoldDB" id="A0A7S2NZ29"/>
<reference evidence="3" key="1">
    <citation type="submission" date="2021-01" db="EMBL/GenBank/DDBJ databases">
        <authorList>
            <person name="Corre E."/>
            <person name="Pelletier E."/>
            <person name="Niang G."/>
            <person name="Scheremetjew M."/>
            <person name="Finn R."/>
            <person name="Kale V."/>
            <person name="Holt S."/>
            <person name="Cochrane G."/>
            <person name="Meng A."/>
            <person name="Brown T."/>
            <person name="Cohen L."/>
        </authorList>
    </citation>
    <scope>NUCLEOTIDE SEQUENCE</scope>
    <source>
        <strain evidence="3">B650</strain>
    </source>
</reference>
<feature type="region of interest" description="Disordered" evidence="1">
    <location>
        <begin position="213"/>
        <end position="248"/>
    </location>
</feature>
<evidence type="ECO:0000256" key="1">
    <source>
        <dbReference type="SAM" id="MobiDB-lite"/>
    </source>
</evidence>
<feature type="compositionally biased region" description="Basic and acidic residues" evidence="1">
    <location>
        <begin position="226"/>
        <end position="237"/>
    </location>
</feature>
<feature type="compositionally biased region" description="Polar residues" evidence="1">
    <location>
        <begin position="238"/>
        <end position="247"/>
    </location>
</feature>
<dbReference type="EMBL" id="HBGY01008643">
    <property type="protein sequence ID" value="CAD9566412.1"/>
    <property type="molecule type" value="Transcribed_RNA"/>
</dbReference>
<organism evidence="3">
    <name type="scientific">Leptocylindrus danicus</name>
    <dbReference type="NCBI Taxonomy" id="163516"/>
    <lineage>
        <taxon>Eukaryota</taxon>
        <taxon>Sar</taxon>
        <taxon>Stramenopiles</taxon>
        <taxon>Ochrophyta</taxon>
        <taxon>Bacillariophyta</taxon>
        <taxon>Coscinodiscophyceae</taxon>
        <taxon>Chaetocerotophycidae</taxon>
        <taxon>Leptocylindrales</taxon>
        <taxon>Leptocylindraceae</taxon>
        <taxon>Leptocylindrus</taxon>
    </lineage>
</organism>
<keyword evidence="2" id="KW-1133">Transmembrane helix</keyword>
<gene>
    <name evidence="3" type="ORF">LDAN0321_LOCUS5451</name>
</gene>
<keyword evidence="2" id="KW-0472">Membrane</keyword>
<protein>
    <submittedName>
        <fullName evidence="3">Uncharacterized protein</fullName>
    </submittedName>
</protein>
<evidence type="ECO:0000313" key="3">
    <source>
        <dbReference type="EMBL" id="CAD9566412.1"/>
    </source>
</evidence>
<sequence length="432" mass="47194">MTTFSNTKKQLLASDREECEMRASEQRDDAAAFLQAIGQVLSNAEHMLDDAMDSSDRLGSAMQRFANDLADGLHDIALSLRKEREENDGADYAVKYRIHFEDAQRAAQSANAHQQQQQQQPYSISNLSNEDIMEAVNSAETLLLDVEDALRSVTKDEAQEMGEVAISVAHMFVWMLQCVHSTITPDELLFQNEVHSFDKDRDDDDGRIEILDEEDNAGILNHHHHQDNDERETRENGTTKSYSSSSDAPRMRVLWPPLAPAAIEAGKNGIDCAKDRPLVAVALALVLWPTALFTAFIAGPILTTDWLVQKGYDAVADGPIVTNIEQGAAGAFQLGRLYFLCGKLVIKQGIRVGKRQIDRRGGVQNVLQDLGGQALNCAMNPVQTVGAVIDGARGGIDAIGGFISTVNSMQQHGVAGSSGMNSDNRAAETLFL</sequence>
<evidence type="ECO:0000256" key="2">
    <source>
        <dbReference type="SAM" id="Phobius"/>
    </source>
</evidence>
<proteinExistence type="predicted"/>
<name>A0A7S2NZ29_9STRA</name>
<feature type="transmembrane region" description="Helical" evidence="2">
    <location>
        <begin position="278"/>
        <end position="302"/>
    </location>
</feature>
<keyword evidence="2" id="KW-0812">Transmembrane</keyword>